<dbReference type="Pfam" id="PF01381">
    <property type="entry name" value="HTH_3"/>
    <property type="match status" value="1"/>
</dbReference>
<dbReference type="PANTHER" id="PTHR46558:SF4">
    <property type="entry name" value="DNA-BIDING PHAGE PROTEIN"/>
    <property type="match status" value="1"/>
</dbReference>
<reference evidence="4" key="1">
    <citation type="submission" date="2020-12" db="EMBL/GenBank/DDBJ databases">
        <title>M. sibirica DSM 26468T genome.</title>
        <authorList>
            <person name="Thieme N."/>
            <person name="Rettenmaier R."/>
            <person name="Zverlov V."/>
            <person name="Liebl W."/>
        </authorList>
    </citation>
    <scope>NUCLEOTIDE SEQUENCE</scope>
    <source>
        <strain evidence="4">DSM 26468</strain>
    </source>
</reference>
<feature type="transmembrane region" description="Helical" evidence="2">
    <location>
        <begin position="129"/>
        <end position="151"/>
    </location>
</feature>
<evidence type="ECO:0000313" key="5">
    <source>
        <dbReference type="Proteomes" id="UP000623269"/>
    </source>
</evidence>
<keyword evidence="2" id="KW-0812">Transmembrane</keyword>
<proteinExistence type="predicted"/>
<dbReference type="RefSeq" id="WP_197659660.1">
    <property type="nucleotide sequence ID" value="NZ_JAEAGR010000001.1"/>
</dbReference>
<dbReference type="SMART" id="SM00530">
    <property type="entry name" value="HTH_XRE"/>
    <property type="match status" value="1"/>
</dbReference>
<feature type="domain" description="HTH cro/C1-type" evidence="3">
    <location>
        <begin position="7"/>
        <end position="61"/>
    </location>
</feature>
<keyword evidence="2" id="KW-0472">Membrane</keyword>
<sequence length="261" mass="27682">MKFSDKLIQIRREKGYSQEQLADLLNVSRQSVSKWEAGQSTPELNKLISIADIFNVTIDNLVREELEVRPQNHTLDQNTQTQDTTASSACSSSRMVPCYWFYEYKSKTTIFGIPLVHIKNGYGMQVAKGIIAIGYIAIGVVSIGGIALGGLCLGGLGLGLIALGGFALGGFSFGGLSLGIIATGGIAVGIYSIGGIALASQVAVGGLAFGETAVGADPSGEHVLKVTDAVSSSEIQNFILEHNPRIWRPLLKLLSVLSKIR</sequence>
<dbReference type="CDD" id="cd00093">
    <property type="entry name" value="HTH_XRE"/>
    <property type="match status" value="1"/>
</dbReference>
<feature type="transmembrane region" description="Helical" evidence="2">
    <location>
        <begin position="157"/>
        <end position="181"/>
    </location>
</feature>
<dbReference type="GO" id="GO:0003677">
    <property type="term" value="F:DNA binding"/>
    <property type="evidence" value="ECO:0007669"/>
    <property type="project" value="UniProtKB-KW"/>
</dbReference>
<evidence type="ECO:0000256" key="1">
    <source>
        <dbReference type="ARBA" id="ARBA00023125"/>
    </source>
</evidence>
<dbReference type="AlphaFoldDB" id="A0A8J7H0A4"/>
<dbReference type="PROSITE" id="PS50943">
    <property type="entry name" value="HTH_CROC1"/>
    <property type="match status" value="1"/>
</dbReference>
<keyword evidence="1" id="KW-0238">DNA-binding</keyword>
<feature type="transmembrane region" description="Helical" evidence="2">
    <location>
        <begin position="188"/>
        <end position="209"/>
    </location>
</feature>
<keyword evidence="2" id="KW-1133">Transmembrane helix</keyword>
<dbReference type="PANTHER" id="PTHR46558">
    <property type="entry name" value="TRACRIPTIONAL REGULATORY PROTEIN-RELATED-RELATED"/>
    <property type="match status" value="1"/>
</dbReference>
<dbReference type="InterPro" id="IPR010982">
    <property type="entry name" value="Lambda_DNA-bd_dom_sf"/>
</dbReference>
<keyword evidence="5" id="KW-1185">Reference proteome</keyword>
<dbReference type="Gene3D" id="1.10.260.40">
    <property type="entry name" value="lambda repressor-like DNA-binding domains"/>
    <property type="match status" value="1"/>
</dbReference>
<dbReference type="Proteomes" id="UP000623269">
    <property type="component" value="Unassembled WGS sequence"/>
</dbReference>
<dbReference type="EMBL" id="JAEAGR010000001">
    <property type="protein sequence ID" value="MBH1939433.1"/>
    <property type="molecule type" value="Genomic_DNA"/>
</dbReference>
<evidence type="ECO:0000259" key="3">
    <source>
        <dbReference type="PROSITE" id="PS50943"/>
    </source>
</evidence>
<protein>
    <submittedName>
        <fullName evidence="4">Helix-turn-helix transcriptional regulator</fullName>
    </submittedName>
</protein>
<dbReference type="SUPFAM" id="SSF47413">
    <property type="entry name" value="lambda repressor-like DNA-binding domains"/>
    <property type="match status" value="1"/>
</dbReference>
<evidence type="ECO:0000313" key="4">
    <source>
        <dbReference type="EMBL" id="MBH1939433.1"/>
    </source>
</evidence>
<dbReference type="InterPro" id="IPR001387">
    <property type="entry name" value="Cro/C1-type_HTH"/>
</dbReference>
<evidence type="ECO:0000256" key="2">
    <source>
        <dbReference type="SAM" id="Phobius"/>
    </source>
</evidence>
<organism evidence="4 5">
    <name type="scientific">Mobilitalea sibirica</name>
    <dbReference type="NCBI Taxonomy" id="1462919"/>
    <lineage>
        <taxon>Bacteria</taxon>
        <taxon>Bacillati</taxon>
        <taxon>Bacillota</taxon>
        <taxon>Clostridia</taxon>
        <taxon>Lachnospirales</taxon>
        <taxon>Lachnospiraceae</taxon>
        <taxon>Mobilitalea</taxon>
    </lineage>
</organism>
<accession>A0A8J7H0A4</accession>
<name>A0A8J7H0A4_9FIRM</name>
<gene>
    <name evidence="4" type="ORF">I5677_00835</name>
</gene>
<comment type="caution">
    <text evidence="4">The sequence shown here is derived from an EMBL/GenBank/DDBJ whole genome shotgun (WGS) entry which is preliminary data.</text>
</comment>